<gene>
    <name evidence="1" type="ORF">GK091_07700</name>
</gene>
<name>A0A6M0IG16_9BACT</name>
<keyword evidence="2" id="KW-1185">Reference proteome</keyword>
<comment type="caution">
    <text evidence="1">The sequence shown here is derived from an EMBL/GenBank/DDBJ whole genome shotgun (WGS) entry which is preliminary data.</text>
</comment>
<evidence type="ECO:0000313" key="1">
    <source>
        <dbReference type="EMBL" id="NEU66762.1"/>
    </source>
</evidence>
<reference evidence="1 2" key="1">
    <citation type="submission" date="2020-02" db="EMBL/GenBank/DDBJ databases">
        <title>Draft genome sequence of two Spirosoma agri KCTC 52727 and Spirosoma terrae KCTC 52035.</title>
        <authorList>
            <person name="Rojas J."/>
            <person name="Ambika Manirajan B."/>
            <person name="Ratering S."/>
            <person name="Suarez C."/>
            <person name="Schnell S."/>
        </authorList>
    </citation>
    <scope>NUCLEOTIDE SEQUENCE [LARGE SCALE GENOMIC DNA]</scope>
    <source>
        <strain evidence="1 2">KCTC 52727</strain>
    </source>
</reference>
<protein>
    <submittedName>
        <fullName evidence="1">Uncharacterized protein</fullName>
    </submittedName>
</protein>
<proteinExistence type="predicted"/>
<dbReference type="EMBL" id="JAAGNZ010000001">
    <property type="protein sequence ID" value="NEU66762.1"/>
    <property type="molecule type" value="Genomic_DNA"/>
</dbReference>
<dbReference type="AlphaFoldDB" id="A0A6M0IG16"/>
<evidence type="ECO:0000313" key="2">
    <source>
        <dbReference type="Proteomes" id="UP000477386"/>
    </source>
</evidence>
<dbReference type="Proteomes" id="UP000477386">
    <property type="component" value="Unassembled WGS sequence"/>
</dbReference>
<accession>A0A6M0IG16</accession>
<dbReference type="RefSeq" id="WP_164036002.1">
    <property type="nucleotide sequence ID" value="NZ_JAAGNZ010000001.1"/>
</dbReference>
<sequence>MKSPLFASISIQFVNKAVQDAIRRCEQIVVVGSSDEYQKIYFFTNRKNYFRYYTIDLNAMDTTVPKRFQQAKRGFYDEILRKEPLAQAVTRIEACQLLNKFATGPSIDTTSFIKSNKALMQWVKNLLVS</sequence>
<organism evidence="1 2">
    <name type="scientific">Spirosoma agri</name>
    <dbReference type="NCBI Taxonomy" id="1987381"/>
    <lineage>
        <taxon>Bacteria</taxon>
        <taxon>Pseudomonadati</taxon>
        <taxon>Bacteroidota</taxon>
        <taxon>Cytophagia</taxon>
        <taxon>Cytophagales</taxon>
        <taxon>Cytophagaceae</taxon>
        <taxon>Spirosoma</taxon>
    </lineage>
</organism>